<evidence type="ECO:0000256" key="1">
    <source>
        <dbReference type="SAM" id="Phobius"/>
    </source>
</evidence>
<keyword evidence="1" id="KW-0812">Transmembrane</keyword>
<evidence type="ECO:0000313" key="3">
    <source>
        <dbReference type="WBParaSite" id="snap_masked-unitig_1645-processed-gene-0.0-mRNA-1"/>
    </source>
</evidence>
<evidence type="ECO:0000313" key="2">
    <source>
        <dbReference type="Proteomes" id="UP000095280"/>
    </source>
</evidence>
<proteinExistence type="predicted"/>
<keyword evidence="1" id="KW-1133">Transmembrane helix</keyword>
<keyword evidence="2" id="KW-1185">Reference proteome</keyword>
<dbReference type="AlphaFoldDB" id="A0A1I8JN10"/>
<feature type="transmembrane region" description="Helical" evidence="1">
    <location>
        <begin position="12"/>
        <end position="33"/>
    </location>
</feature>
<dbReference type="Proteomes" id="UP000095280">
    <property type="component" value="Unplaced"/>
</dbReference>
<protein>
    <submittedName>
        <fullName evidence="3">GGDEF domain-containing protein</fullName>
    </submittedName>
</protein>
<keyword evidence="1" id="KW-0472">Membrane</keyword>
<organism evidence="2 3">
    <name type="scientific">Macrostomum lignano</name>
    <dbReference type="NCBI Taxonomy" id="282301"/>
    <lineage>
        <taxon>Eukaryota</taxon>
        <taxon>Metazoa</taxon>
        <taxon>Spiralia</taxon>
        <taxon>Lophotrochozoa</taxon>
        <taxon>Platyhelminthes</taxon>
        <taxon>Rhabditophora</taxon>
        <taxon>Macrostomorpha</taxon>
        <taxon>Macrostomida</taxon>
        <taxon>Macrostomidae</taxon>
        <taxon>Macrostomum</taxon>
    </lineage>
</organism>
<dbReference type="WBParaSite" id="snap_masked-unitig_1645-processed-gene-0.0-mRNA-1">
    <property type="protein sequence ID" value="snap_masked-unitig_1645-processed-gene-0.0-mRNA-1"/>
    <property type="gene ID" value="snap_masked-unitig_1645-processed-gene-0.0"/>
</dbReference>
<name>A0A1I8JN10_9PLAT</name>
<sequence length="40" mass="4649">MDFTDRARLQRRLWQAVNALSFVVLLASAMLQLNDPDPYL</sequence>
<reference evidence="3" key="1">
    <citation type="submission" date="2016-11" db="UniProtKB">
        <authorList>
            <consortium name="WormBaseParasite"/>
        </authorList>
    </citation>
    <scope>IDENTIFICATION</scope>
</reference>
<accession>A0A1I8JN10</accession>